<dbReference type="EMBL" id="NASZ01000006">
    <property type="protein sequence ID" value="MBD0724724.1"/>
    <property type="molecule type" value="Genomic_DNA"/>
</dbReference>
<sequence length="215" mass="24968">MSHAQTTRLNEPVKNQTIVFEEKNGLVAVEAEAFYKQSNTDVRQWYRTSITETPKVGRDDDDIHIENASHKAYIEILPDERVTHNDPLERDKNFTDQAGKMAVVHYRVKINTPGRYYVWARAFSTGSEDNGVHVGINGQWPEHGKRMQWCDGKGKWTWESKQRTKEVHCGLPHEIYLDIDQAGIHDVQFSMREDGFEMDKFILTNDVNYVPTEQE</sequence>
<evidence type="ECO:0000313" key="2">
    <source>
        <dbReference type="Proteomes" id="UP000661715"/>
    </source>
</evidence>
<reference evidence="1 2" key="1">
    <citation type="journal article" date="2020" name="Microbiol. Res.">
        <title>Flavobacterium pokkalii sp. nov., a novel plant growth promoting native rhizobacteria isolated from pokkali rice grown in coastal saline affected agricultural regions of southern India, Kerala.</title>
        <authorList>
            <person name="Menon R.R."/>
            <person name="Kumari S."/>
            <person name="Viver T."/>
            <person name="Rameshkumar N."/>
        </authorList>
    </citation>
    <scope>NUCLEOTIDE SEQUENCE [LARGE SCALE GENOMIC DNA]</scope>
    <source>
        <strain evidence="1 2">L1I52</strain>
    </source>
</reference>
<name>A0ABR7UP96_9FLAO</name>
<organism evidence="1 2">
    <name type="scientific">Flavobacterium pokkalii</name>
    <dbReference type="NCBI Taxonomy" id="1940408"/>
    <lineage>
        <taxon>Bacteria</taxon>
        <taxon>Pseudomonadati</taxon>
        <taxon>Bacteroidota</taxon>
        <taxon>Flavobacteriia</taxon>
        <taxon>Flavobacteriales</taxon>
        <taxon>Flavobacteriaceae</taxon>
        <taxon>Flavobacterium</taxon>
    </lineage>
</organism>
<gene>
    <name evidence="1" type="ORF">B6A10_05990</name>
</gene>
<evidence type="ECO:0008006" key="3">
    <source>
        <dbReference type="Google" id="ProtNLM"/>
    </source>
</evidence>
<dbReference type="Proteomes" id="UP000661715">
    <property type="component" value="Unassembled WGS sequence"/>
</dbReference>
<protein>
    <recommendedName>
        <fullName evidence="3">Gylcosyl hydrolase 115 C-terminal domain-containing protein</fullName>
    </recommendedName>
</protein>
<comment type="caution">
    <text evidence="1">The sequence shown here is derived from an EMBL/GenBank/DDBJ whole genome shotgun (WGS) entry which is preliminary data.</text>
</comment>
<proteinExistence type="predicted"/>
<dbReference type="RefSeq" id="WP_188220111.1">
    <property type="nucleotide sequence ID" value="NZ_NASZ01000006.1"/>
</dbReference>
<keyword evidence="2" id="KW-1185">Reference proteome</keyword>
<dbReference type="Gene3D" id="2.60.120.1620">
    <property type="match status" value="1"/>
</dbReference>
<evidence type="ECO:0000313" key="1">
    <source>
        <dbReference type="EMBL" id="MBD0724724.1"/>
    </source>
</evidence>
<accession>A0ABR7UP96</accession>